<name>A0A5K4FGQ5_SCHMA</name>
<evidence type="ECO:0000313" key="2">
    <source>
        <dbReference type="WBParaSite" id="Smp_346950.1"/>
    </source>
</evidence>
<protein>
    <submittedName>
        <fullName evidence="2">Protein kinase domain-containing protein</fullName>
    </submittedName>
</protein>
<evidence type="ECO:0000313" key="1">
    <source>
        <dbReference type="Proteomes" id="UP000008854"/>
    </source>
</evidence>
<sequence>MIEFNITYIIYSNMSSNNKIEMKHPIQLLKNLSPNFSIHQKHKIYNKFMNSTSQNQLVTDMKCSHGNNSSSINNKQSYLQCTIDKTPFIMNDHHIPYNHHHDHHHHHSISNLSELVKNNVNHFPYEGYLQAKFNSIPINHQVDVNSSFNDTLKTITEEHLHQKSYSLQNLTSSNREIPKEDQSYSLSKYNYPSITTIPLQMNINSLKQMYQSKSTYVIVCKYPVNLSIRYLDNNNNNQILNINLIQFNYLWHYIGWGYLVAIATRNYKLPNLYESIKLILCQPITFKQLWFGYIVLPDTLNHTTTTNNNNNNNNTSLINHYIGQIYKHHSDKSFPTHYIIMKIIKDNDDDDQSMEMGKKKLFKSSSTLKPFKSPSTLKLIFQKLFTTKSLKSKSSILINKQNYEYCICKIESIELGINEKIYQQSIEFFTELKKLIHNLIVFHFQSKSEKQLTIGKQRHKYQPELSTLQSNINSTECIKNQISFPCLFRHIYSLSRDDLQTIRTIYGFEV</sequence>
<keyword evidence="1" id="KW-1185">Reference proteome</keyword>
<dbReference type="WBParaSite" id="Smp_346950.1">
    <property type="protein sequence ID" value="Smp_346950.1"/>
    <property type="gene ID" value="Smp_346950"/>
</dbReference>
<proteinExistence type="predicted"/>
<dbReference type="InParanoid" id="A0A5K4FGQ5"/>
<dbReference type="AlphaFoldDB" id="A0A5K4FGQ5"/>
<organism evidence="1 2">
    <name type="scientific">Schistosoma mansoni</name>
    <name type="common">Blood fluke</name>
    <dbReference type="NCBI Taxonomy" id="6183"/>
    <lineage>
        <taxon>Eukaryota</taxon>
        <taxon>Metazoa</taxon>
        <taxon>Spiralia</taxon>
        <taxon>Lophotrochozoa</taxon>
        <taxon>Platyhelminthes</taxon>
        <taxon>Trematoda</taxon>
        <taxon>Digenea</taxon>
        <taxon>Strigeidida</taxon>
        <taxon>Schistosomatoidea</taxon>
        <taxon>Schistosomatidae</taxon>
        <taxon>Schistosoma</taxon>
    </lineage>
</organism>
<accession>A0A5K4FGQ5</accession>
<reference evidence="1" key="1">
    <citation type="journal article" date="2012" name="PLoS Negl. Trop. Dis.">
        <title>A systematically improved high quality genome and transcriptome of the human blood fluke Schistosoma mansoni.</title>
        <authorList>
            <person name="Protasio A.V."/>
            <person name="Tsai I.J."/>
            <person name="Babbage A."/>
            <person name="Nichol S."/>
            <person name="Hunt M."/>
            <person name="Aslett M.A."/>
            <person name="De Silva N."/>
            <person name="Velarde G.S."/>
            <person name="Anderson T.J."/>
            <person name="Clark R.C."/>
            <person name="Davidson C."/>
            <person name="Dillon G.P."/>
            <person name="Holroyd N.E."/>
            <person name="LoVerde P.T."/>
            <person name="Lloyd C."/>
            <person name="McQuillan J."/>
            <person name="Oliveira G."/>
            <person name="Otto T.D."/>
            <person name="Parker-Manuel S.J."/>
            <person name="Quail M.A."/>
            <person name="Wilson R.A."/>
            <person name="Zerlotini A."/>
            <person name="Dunne D.W."/>
            <person name="Berriman M."/>
        </authorList>
    </citation>
    <scope>NUCLEOTIDE SEQUENCE [LARGE SCALE GENOMIC DNA]</scope>
    <source>
        <strain evidence="1">Puerto Rican</strain>
    </source>
</reference>
<dbReference type="Proteomes" id="UP000008854">
    <property type="component" value="Unassembled WGS sequence"/>
</dbReference>
<reference evidence="2" key="2">
    <citation type="submission" date="2019-11" db="UniProtKB">
        <authorList>
            <consortium name="WormBaseParasite"/>
        </authorList>
    </citation>
    <scope>IDENTIFICATION</scope>
    <source>
        <strain evidence="2">Puerto Rican</strain>
    </source>
</reference>